<evidence type="ECO:0000256" key="1">
    <source>
        <dbReference type="SAM" id="Phobius"/>
    </source>
</evidence>
<proteinExistence type="predicted"/>
<dbReference type="Pfam" id="PF04657">
    <property type="entry name" value="DMT_YdcZ"/>
    <property type="match status" value="1"/>
</dbReference>
<reference evidence="2" key="2">
    <citation type="journal article" date="2021" name="PeerJ">
        <title>Extensive microbial diversity within the chicken gut microbiome revealed by metagenomics and culture.</title>
        <authorList>
            <person name="Gilroy R."/>
            <person name="Ravi A."/>
            <person name="Getino M."/>
            <person name="Pursley I."/>
            <person name="Horton D.L."/>
            <person name="Alikhan N.F."/>
            <person name="Baker D."/>
            <person name="Gharbi K."/>
            <person name="Hall N."/>
            <person name="Watson M."/>
            <person name="Adriaenssens E.M."/>
            <person name="Foster-Nyarko E."/>
            <person name="Jarju S."/>
            <person name="Secka A."/>
            <person name="Antonio M."/>
            <person name="Oren A."/>
            <person name="Chaudhuri R.R."/>
            <person name="La Ragione R."/>
            <person name="Hildebrand F."/>
            <person name="Pallen M.J."/>
        </authorList>
    </citation>
    <scope>NUCLEOTIDE SEQUENCE</scope>
    <source>
        <strain evidence="2">CHK180-2868</strain>
    </source>
</reference>
<reference evidence="2" key="1">
    <citation type="submission" date="2020-10" db="EMBL/GenBank/DDBJ databases">
        <authorList>
            <person name="Gilroy R."/>
        </authorList>
    </citation>
    <scope>NUCLEOTIDE SEQUENCE</scope>
    <source>
        <strain evidence="2">CHK180-2868</strain>
    </source>
</reference>
<dbReference type="Proteomes" id="UP000824250">
    <property type="component" value="Unassembled WGS sequence"/>
</dbReference>
<sequence>MFGIMVALLSGALMSLQGIFNTEVTKQSSIWAAAGWVQLTAFLTCVLLYFGTGRGEIMGMFSVERKYMLLGGVMGAFITWTVIKSMDGLGPAKATLLIVVTQILVSYLVELFGLFGVEQVGFEWKKLLGAALAIGGIVVFRME</sequence>
<dbReference type="PANTHER" id="PTHR34821:SF3">
    <property type="entry name" value="MEMBRANE PROTEIN"/>
    <property type="match status" value="1"/>
</dbReference>
<dbReference type="EMBL" id="DVGC01000016">
    <property type="protein sequence ID" value="HIR04987.1"/>
    <property type="molecule type" value="Genomic_DNA"/>
</dbReference>
<keyword evidence="1" id="KW-0472">Membrane</keyword>
<comment type="caution">
    <text evidence="2">The sequence shown here is derived from an EMBL/GenBank/DDBJ whole genome shotgun (WGS) entry which is preliminary data.</text>
</comment>
<feature type="transmembrane region" description="Helical" evidence="1">
    <location>
        <begin position="67"/>
        <end position="83"/>
    </location>
</feature>
<keyword evidence="1" id="KW-1133">Transmembrane helix</keyword>
<feature type="transmembrane region" description="Helical" evidence="1">
    <location>
        <begin position="95"/>
        <end position="115"/>
    </location>
</feature>
<gene>
    <name evidence="2" type="ORF">IAB28_03350</name>
</gene>
<accession>A0A9D1A3G0</accession>
<dbReference type="GO" id="GO:0005886">
    <property type="term" value="C:plasma membrane"/>
    <property type="evidence" value="ECO:0007669"/>
    <property type="project" value="TreeGrafter"/>
</dbReference>
<evidence type="ECO:0000313" key="3">
    <source>
        <dbReference type="Proteomes" id="UP000824250"/>
    </source>
</evidence>
<feature type="transmembrane region" description="Helical" evidence="1">
    <location>
        <begin position="31"/>
        <end position="51"/>
    </location>
</feature>
<organism evidence="2 3">
    <name type="scientific">Candidatus Copromonas faecavium</name>
    <name type="common">nom. illeg.</name>
    <dbReference type="NCBI Taxonomy" id="2840740"/>
    <lineage>
        <taxon>Bacteria</taxon>
        <taxon>Bacillati</taxon>
        <taxon>Bacillota</taxon>
        <taxon>Clostridia</taxon>
        <taxon>Lachnospirales</taxon>
        <taxon>Lachnospiraceae</taxon>
        <taxon>Candidatus Copromonas (nom. illeg.)</taxon>
    </lineage>
</organism>
<name>A0A9D1A3G0_9FIRM</name>
<evidence type="ECO:0000313" key="2">
    <source>
        <dbReference type="EMBL" id="HIR04987.1"/>
    </source>
</evidence>
<dbReference type="AlphaFoldDB" id="A0A9D1A3G0"/>
<dbReference type="InterPro" id="IPR006750">
    <property type="entry name" value="YdcZ"/>
</dbReference>
<keyword evidence="1" id="KW-0812">Transmembrane</keyword>
<protein>
    <submittedName>
        <fullName evidence="2">DMT family transporter</fullName>
    </submittedName>
</protein>
<dbReference type="PANTHER" id="PTHR34821">
    <property type="entry name" value="INNER MEMBRANE PROTEIN YDCZ"/>
    <property type="match status" value="1"/>
</dbReference>